<evidence type="ECO:0000259" key="5">
    <source>
        <dbReference type="PROSITE" id="PS50966"/>
    </source>
</evidence>
<proteinExistence type="predicted"/>
<dbReference type="InterPro" id="IPR006564">
    <property type="entry name" value="Znf_PMZ"/>
</dbReference>
<reference evidence="6" key="1">
    <citation type="journal article" date="2023" name="Plant J.">
        <title>Genome sequences and population genomics provide insights into the demographic history, inbreeding, and mutation load of two 'living fossil' tree species of Dipteronia.</title>
        <authorList>
            <person name="Feng Y."/>
            <person name="Comes H.P."/>
            <person name="Chen J."/>
            <person name="Zhu S."/>
            <person name="Lu R."/>
            <person name="Zhang X."/>
            <person name="Li P."/>
            <person name="Qiu J."/>
            <person name="Olsen K.M."/>
            <person name="Qiu Y."/>
        </authorList>
    </citation>
    <scope>NUCLEOTIDE SEQUENCE</scope>
    <source>
        <strain evidence="6">NBL</strain>
    </source>
</reference>
<accession>A0AAE0E492</accession>
<dbReference type="GO" id="GO:0008270">
    <property type="term" value="F:zinc ion binding"/>
    <property type="evidence" value="ECO:0007669"/>
    <property type="project" value="UniProtKB-KW"/>
</dbReference>
<dbReference type="SMART" id="SM00575">
    <property type="entry name" value="ZnF_PMZ"/>
    <property type="match status" value="1"/>
</dbReference>
<evidence type="ECO:0000256" key="2">
    <source>
        <dbReference type="ARBA" id="ARBA00022771"/>
    </source>
</evidence>
<evidence type="ECO:0000256" key="1">
    <source>
        <dbReference type="ARBA" id="ARBA00022723"/>
    </source>
</evidence>
<name>A0AAE0E492_9ROSI</name>
<protein>
    <recommendedName>
        <fullName evidence="5">SWIM-type domain-containing protein</fullName>
    </recommendedName>
</protein>
<dbReference type="EMBL" id="JANJYJ010000006">
    <property type="protein sequence ID" value="KAK3207025.1"/>
    <property type="molecule type" value="Genomic_DNA"/>
</dbReference>
<organism evidence="6 7">
    <name type="scientific">Dipteronia sinensis</name>
    <dbReference type="NCBI Taxonomy" id="43782"/>
    <lineage>
        <taxon>Eukaryota</taxon>
        <taxon>Viridiplantae</taxon>
        <taxon>Streptophyta</taxon>
        <taxon>Embryophyta</taxon>
        <taxon>Tracheophyta</taxon>
        <taxon>Spermatophyta</taxon>
        <taxon>Magnoliopsida</taxon>
        <taxon>eudicotyledons</taxon>
        <taxon>Gunneridae</taxon>
        <taxon>Pentapetalae</taxon>
        <taxon>rosids</taxon>
        <taxon>malvids</taxon>
        <taxon>Sapindales</taxon>
        <taxon>Sapindaceae</taxon>
        <taxon>Hippocastanoideae</taxon>
        <taxon>Acereae</taxon>
        <taxon>Dipteronia</taxon>
    </lineage>
</organism>
<dbReference type="InterPro" id="IPR007527">
    <property type="entry name" value="Znf_SWIM"/>
</dbReference>
<evidence type="ECO:0000256" key="4">
    <source>
        <dbReference type="PROSITE-ProRule" id="PRU00325"/>
    </source>
</evidence>
<dbReference type="Pfam" id="PF04434">
    <property type="entry name" value="SWIM"/>
    <property type="match status" value="1"/>
</dbReference>
<evidence type="ECO:0000313" key="7">
    <source>
        <dbReference type="Proteomes" id="UP001281410"/>
    </source>
</evidence>
<dbReference type="PROSITE" id="PS50966">
    <property type="entry name" value="ZF_SWIM"/>
    <property type="match status" value="1"/>
</dbReference>
<keyword evidence="7" id="KW-1185">Reference proteome</keyword>
<keyword evidence="1" id="KW-0479">Metal-binding</keyword>
<keyword evidence="2 4" id="KW-0863">Zinc-finger</keyword>
<sequence length="106" mass="12293">MNAFAIGLYEFQVKDGRYEAIVDLENKTCTCREFQLDQLPRAHAFTAMRVHNVPYESKCSKYYKSKYLMIAYSELIHPVGDQSDWIPPKDVCYEVVYISSSGGLFY</sequence>
<evidence type="ECO:0000313" key="6">
    <source>
        <dbReference type="EMBL" id="KAK3207025.1"/>
    </source>
</evidence>
<keyword evidence="3" id="KW-0862">Zinc</keyword>
<comment type="caution">
    <text evidence="6">The sequence shown here is derived from an EMBL/GenBank/DDBJ whole genome shotgun (WGS) entry which is preliminary data.</text>
</comment>
<dbReference type="AlphaFoldDB" id="A0AAE0E492"/>
<feature type="domain" description="SWIM-type" evidence="5">
    <location>
        <begin position="18"/>
        <end position="52"/>
    </location>
</feature>
<evidence type="ECO:0000256" key="3">
    <source>
        <dbReference type="ARBA" id="ARBA00022833"/>
    </source>
</evidence>
<dbReference type="Proteomes" id="UP001281410">
    <property type="component" value="Unassembled WGS sequence"/>
</dbReference>
<gene>
    <name evidence="6" type="ORF">Dsin_021071</name>
</gene>